<comment type="caution">
    <text evidence="2">The sequence shown here is derived from an EMBL/GenBank/DDBJ whole genome shotgun (WGS) entry which is preliminary data.</text>
</comment>
<evidence type="ECO:0008006" key="4">
    <source>
        <dbReference type="Google" id="ProtNLM"/>
    </source>
</evidence>
<organism evidence="2 3">
    <name type="scientific">Patulibacter brassicae</name>
    <dbReference type="NCBI Taxonomy" id="1705717"/>
    <lineage>
        <taxon>Bacteria</taxon>
        <taxon>Bacillati</taxon>
        <taxon>Actinomycetota</taxon>
        <taxon>Thermoleophilia</taxon>
        <taxon>Solirubrobacterales</taxon>
        <taxon>Patulibacteraceae</taxon>
        <taxon>Patulibacter</taxon>
    </lineage>
</organism>
<feature type="signal peptide" evidence="1">
    <location>
        <begin position="1"/>
        <end position="23"/>
    </location>
</feature>
<evidence type="ECO:0000313" key="3">
    <source>
        <dbReference type="Proteomes" id="UP001277761"/>
    </source>
</evidence>
<dbReference type="RefSeq" id="WP_319955728.1">
    <property type="nucleotide sequence ID" value="NZ_JAXAVX010000016.1"/>
</dbReference>
<sequence>MPSSRMHRAVGLLAAVSLATGLAACGGDSGGSEDDYAKVWNTACTDLTKAQTTLQSDLVALQGKFKANQEKQALQAAGKPVSSYISTMETVLKRIDDADAPDSWKKFDEGVTGNISKISEAFDKAKSALAQGDAKGFQAAFSSSDLQKLNGSVEAPQGLKDKAPACSAL</sequence>
<dbReference type="PROSITE" id="PS51257">
    <property type="entry name" value="PROKAR_LIPOPROTEIN"/>
    <property type="match status" value="1"/>
</dbReference>
<gene>
    <name evidence="2" type="ORF">SK069_18420</name>
</gene>
<dbReference type="Proteomes" id="UP001277761">
    <property type="component" value="Unassembled WGS sequence"/>
</dbReference>
<reference evidence="2 3" key="1">
    <citation type="submission" date="2023-11" db="EMBL/GenBank/DDBJ databases">
        <authorList>
            <person name="Xu M."/>
            <person name="Jiang T."/>
        </authorList>
    </citation>
    <scope>NUCLEOTIDE SEQUENCE [LARGE SCALE GENOMIC DNA]</scope>
    <source>
        <strain evidence="2 3">SD</strain>
    </source>
</reference>
<name>A0ABU4VNZ6_9ACTN</name>
<protein>
    <recommendedName>
        <fullName evidence="4">Small secreted protein</fullName>
    </recommendedName>
</protein>
<evidence type="ECO:0000313" key="2">
    <source>
        <dbReference type="EMBL" id="MDX8153579.1"/>
    </source>
</evidence>
<proteinExistence type="predicted"/>
<keyword evidence="3" id="KW-1185">Reference proteome</keyword>
<accession>A0ABU4VNZ6</accession>
<feature type="chain" id="PRO_5046983887" description="Small secreted protein" evidence="1">
    <location>
        <begin position="24"/>
        <end position="169"/>
    </location>
</feature>
<dbReference type="EMBL" id="JAXAVX010000016">
    <property type="protein sequence ID" value="MDX8153579.1"/>
    <property type="molecule type" value="Genomic_DNA"/>
</dbReference>
<evidence type="ECO:0000256" key="1">
    <source>
        <dbReference type="SAM" id="SignalP"/>
    </source>
</evidence>
<keyword evidence="1" id="KW-0732">Signal</keyword>